<reference evidence="1" key="1">
    <citation type="submission" date="2015-11" db="EMBL/GenBank/DDBJ databases">
        <title>De novo transcriptome assembly of four potential Pierce s Disease insect vectors from Arizona vineyards.</title>
        <authorList>
            <person name="Tassone E.E."/>
        </authorList>
    </citation>
    <scope>NUCLEOTIDE SEQUENCE</scope>
</reference>
<feature type="non-terminal residue" evidence="1">
    <location>
        <position position="118"/>
    </location>
</feature>
<dbReference type="EMBL" id="GECU01012006">
    <property type="protein sequence ID" value="JAS95700.1"/>
    <property type="molecule type" value="Transcribed_RNA"/>
</dbReference>
<gene>
    <name evidence="1" type="ORF">g.3769</name>
</gene>
<accession>A0A1B6J950</accession>
<proteinExistence type="predicted"/>
<evidence type="ECO:0000313" key="1">
    <source>
        <dbReference type="EMBL" id="JAS95700.1"/>
    </source>
</evidence>
<name>A0A1B6J950_9HEMI</name>
<sequence length="118" mass="13638">MYSIKLHTTVNPSKCKIYTELSLEESCLDVFTPHKNVTRNYPKPYRIQLQDIQKSKIYLFFQLHTVAEFLRVVAVLDLKEDSPNQGFLVLDLKKDSSNQGFLVLDLKKDSSNQGFLVL</sequence>
<organism evidence="1">
    <name type="scientific">Homalodisca liturata</name>
    <dbReference type="NCBI Taxonomy" id="320908"/>
    <lineage>
        <taxon>Eukaryota</taxon>
        <taxon>Metazoa</taxon>
        <taxon>Ecdysozoa</taxon>
        <taxon>Arthropoda</taxon>
        <taxon>Hexapoda</taxon>
        <taxon>Insecta</taxon>
        <taxon>Pterygota</taxon>
        <taxon>Neoptera</taxon>
        <taxon>Paraneoptera</taxon>
        <taxon>Hemiptera</taxon>
        <taxon>Auchenorrhyncha</taxon>
        <taxon>Membracoidea</taxon>
        <taxon>Cicadellidae</taxon>
        <taxon>Cicadellinae</taxon>
        <taxon>Proconiini</taxon>
        <taxon>Homalodisca</taxon>
    </lineage>
</organism>
<protein>
    <submittedName>
        <fullName evidence="1">Uncharacterized protein</fullName>
    </submittedName>
</protein>
<dbReference type="AlphaFoldDB" id="A0A1B6J950"/>